<name>A0AAU7UDK5_9DEIO</name>
<organism evidence="1">
    <name type="scientific">Deinococcus sonorensis KR-87</name>
    <dbReference type="NCBI Taxonomy" id="694439"/>
    <lineage>
        <taxon>Bacteria</taxon>
        <taxon>Thermotogati</taxon>
        <taxon>Deinococcota</taxon>
        <taxon>Deinococci</taxon>
        <taxon>Deinococcales</taxon>
        <taxon>Deinococcaceae</taxon>
        <taxon>Deinococcus</taxon>
    </lineage>
</organism>
<proteinExistence type="predicted"/>
<dbReference type="KEGG" id="dsc:ABOD76_06815"/>
<evidence type="ECO:0000313" key="1">
    <source>
        <dbReference type="EMBL" id="XBV86008.1"/>
    </source>
</evidence>
<dbReference type="EMBL" id="CP158299">
    <property type="protein sequence ID" value="XBV86008.1"/>
    <property type="molecule type" value="Genomic_DNA"/>
</dbReference>
<gene>
    <name evidence="1" type="ORF">ABOD76_06815</name>
</gene>
<evidence type="ECO:0008006" key="2">
    <source>
        <dbReference type="Google" id="ProtNLM"/>
    </source>
</evidence>
<reference evidence="1" key="1">
    <citation type="submission" date="2024-06" db="EMBL/GenBank/DDBJ databases">
        <title>Draft Genome Sequence of Deinococcus sonorensis Type Strain KR-87, a Biofilm Producing Representative of the Genus Deinococcus.</title>
        <authorList>
            <person name="Boren L.S."/>
            <person name="Grosso R.A."/>
            <person name="Hugenberg-Cox A.N."/>
            <person name="Hill J.T.E."/>
            <person name="Albert C.M."/>
            <person name="Tuohy J.M."/>
        </authorList>
    </citation>
    <scope>NUCLEOTIDE SEQUENCE</scope>
    <source>
        <strain evidence="1">KR-87</strain>
    </source>
</reference>
<sequence>MLRVSAVLLAAILAFGLVFSLLPAGAELGRSGVTLQHVRLSLYPAQDPKAVWRFEAGQVRVNPELDENTLDRLGQGQRVVQDPDGTERTDLTLSASQLIIDKDSNLRTSQARLYVVADCISLDMRSVGSKQVMINQQGGFFGPYVKVDSPSLRLEYDDMSANFDLSNTSGSQREGGEVYSTPTAECLNGKAIPRKAP</sequence>
<accession>A0AAU7UDK5</accession>
<dbReference type="RefSeq" id="WP_350244057.1">
    <property type="nucleotide sequence ID" value="NZ_CP158299.1"/>
</dbReference>
<protein>
    <recommendedName>
        <fullName evidence="2">LPS export ABC transporter periplasmic protein LptC</fullName>
    </recommendedName>
</protein>
<dbReference type="AlphaFoldDB" id="A0AAU7UDK5"/>